<keyword evidence="4" id="KW-0677">Repeat</keyword>
<dbReference type="SUPFAM" id="SSF57667">
    <property type="entry name" value="beta-beta-alpha zinc fingers"/>
    <property type="match status" value="3"/>
</dbReference>
<dbReference type="GO" id="GO:0008270">
    <property type="term" value="F:zinc ion binding"/>
    <property type="evidence" value="ECO:0007669"/>
    <property type="project" value="UniProtKB-UniRule"/>
</dbReference>
<dbReference type="GO" id="GO:0005634">
    <property type="term" value="C:nucleus"/>
    <property type="evidence" value="ECO:0007669"/>
    <property type="project" value="UniProtKB-SubCell"/>
</dbReference>
<evidence type="ECO:0000313" key="17">
    <source>
        <dbReference type="Proteomes" id="UP000037510"/>
    </source>
</evidence>
<dbReference type="PROSITE" id="PS51915">
    <property type="entry name" value="ZAD"/>
    <property type="match status" value="1"/>
</dbReference>
<keyword evidence="6 12" id="KW-0862">Zinc</keyword>
<keyword evidence="5 11" id="KW-0863">Zinc-finger</keyword>
<dbReference type="PROSITE" id="PS50157">
    <property type="entry name" value="ZINC_FINGER_C2H2_2"/>
    <property type="match status" value="8"/>
</dbReference>
<name>A0A0L7LHY3_OPEBR</name>
<dbReference type="SMART" id="SM00355">
    <property type="entry name" value="ZnF_C2H2"/>
    <property type="match status" value="9"/>
</dbReference>
<feature type="binding site" evidence="12">
    <location>
        <position position="11"/>
    </location>
    <ligand>
        <name>Zn(2+)</name>
        <dbReference type="ChEBI" id="CHEBI:29105"/>
    </ligand>
</feature>
<feature type="compositionally biased region" description="Basic residues" evidence="13">
    <location>
        <begin position="440"/>
        <end position="452"/>
    </location>
</feature>
<dbReference type="Pfam" id="PF00096">
    <property type="entry name" value="zf-C2H2"/>
    <property type="match status" value="3"/>
</dbReference>
<evidence type="ECO:0000313" key="16">
    <source>
        <dbReference type="EMBL" id="KOB74974.1"/>
    </source>
</evidence>
<evidence type="ECO:0000256" key="9">
    <source>
        <dbReference type="ARBA" id="ARBA00023163"/>
    </source>
</evidence>
<dbReference type="PROSITE" id="PS00028">
    <property type="entry name" value="ZINC_FINGER_C2H2_1"/>
    <property type="match status" value="8"/>
</dbReference>
<keyword evidence="17" id="KW-1185">Reference proteome</keyword>
<dbReference type="FunFam" id="3.30.160.60:FF:001384">
    <property type="entry name" value="Zinc finger protein"/>
    <property type="match status" value="1"/>
</dbReference>
<evidence type="ECO:0000259" key="14">
    <source>
        <dbReference type="PROSITE" id="PS50157"/>
    </source>
</evidence>
<dbReference type="AlphaFoldDB" id="A0A0L7LHY3"/>
<keyword evidence="8" id="KW-0238">DNA-binding</keyword>
<feature type="domain" description="C2H2-type" evidence="14">
    <location>
        <begin position="308"/>
        <end position="335"/>
    </location>
</feature>
<keyword evidence="10" id="KW-0539">Nucleus</keyword>
<dbReference type="Proteomes" id="UP000037510">
    <property type="component" value="Unassembled WGS sequence"/>
</dbReference>
<comment type="subcellular location">
    <subcellularLocation>
        <location evidence="1">Nucleus</location>
    </subcellularLocation>
</comment>
<gene>
    <name evidence="16" type="ORF">OBRU01_08706</name>
</gene>
<feature type="domain" description="C2H2-type" evidence="14">
    <location>
        <begin position="364"/>
        <end position="391"/>
    </location>
</feature>
<feature type="binding site" evidence="12">
    <location>
        <position position="8"/>
    </location>
    <ligand>
        <name>Zn(2+)</name>
        <dbReference type="ChEBI" id="CHEBI:29105"/>
    </ligand>
</feature>
<keyword evidence="9" id="KW-0804">Transcription</keyword>
<dbReference type="GO" id="GO:0000978">
    <property type="term" value="F:RNA polymerase II cis-regulatory region sequence-specific DNA binding"/>
    <property type="evidence" value="ECO:0007669"/>
    <property type="project" value="TreeGrafter"/>
</dbReference>
<evidence type="ECO:0000256" key="4">
    <source>
        <dbReference type="ARBA" id="ARBA00022737"/>
    </source>
</evidence>
<evidence type="ECO:0000256" key="10">
    <source>
        <dbReference type="ARBA" id="ARBA00023242"/>
    </source>
</evidence>
<evidence type="ECO:0000256" key="8">
    <source>
        <dbReference type="ARBA" id="ARBA00023125"/>
    </source>
</evidence>
<feature type="binding site" evidence="12">
    <location>
        <position position="56"/>
    </location>
    <ligand>
        <name>Zn(2+)</name>
        <dbReference type="ChEBI" id="CHEBI:29105"/>
    </ligand>
</feature>
<feature type="domain" description="C2H2-type" evidence="14">
    <location>
        <begin position="279"/>
        <end position="306"/>
    </location>
</feature>
<dbReference type="PANTHER" id="PTHR24393:SF15">
    <property type="entry name" value="IP01243P-RELATED"/>
    <property type="match status" value="1"/>
</dbReference>
<dbReference type="Gene3D" id="3.40.1800.20">
    <property type="match status" value="1"/>
</dbReference>
<evidence type="ECO:0000256" key="3">
    <source>
        <dbReference type="ARBA" id="ARBA00022723"/>
    </source>
</evidence>
<dbReference type="PANTHER" id="PTHR24393">
    <property type="entry name" value="ZINC FINGER PROTEIN"/>
    <property type="match status" value="1"/>
</dbReference>
<comment type="caution">
    <text evidence="16">The sequence shown here is derived from an EMBL/GenBank/DDBJ whole genome shotgun (WGS) entry which is preliminary data.</text>
</comment>
<evidence type="ECO:0000256" key="11">
    <source>
        <dbReference type="PROSITE-ProRule" id="PRU00042"/>
    </source>
</evidence>
<organism evidence="16 17">
    <name type="scientific">Operophtera brumata</name>
    <name type="common">Winter moth</name>
    <name type="synonym">Phalaena brumata</name>
    <dbReference type="NCBI Taxonomy" id="104452"/>
    <lineage>
        <taxon>Eukaryota</taxon>
        <taxon>Metazoa</taxon>
        <taxon>Ecdysozoa</taxon>
        <taxon>Arthropoda</taxon>
        <taxon>Hexapoda</taxon>
        <taxon>Insecta</taxon>
        <taxon>Pterygota</taxon>
        <taxon>Neoptera</taxon>
        <taxon>Endopterygota</taxon>
        <taxon>Lepidoptera</taxon>
        <taxon>Glossata</taxon>
        <taxon>Ditrysia</taxon>
        <taxon>Geometroidea</taxon>
        <taxon>Geometridae</taxon>
        <taxon>Larentiinae</taxon>
        <taxon>Operophtera</taxon>
    </lineage>
</organism>
<dbReference type="InterPro" id="IPR013087">
    <property type="entry name" value="Znf_C2H2_type"/>
</dbReference>
<feature type="domain" description="C2H2-type" evidence="14">
    <location>
        <begin position="155"/>
        <end position="183"/>
    </location>
</feature>
<reference evidence="16 17" key="1">
    <citation type="journal article" date="2015" name="Genome Biol. Evol.">
        <title>The genome of winter moth (Operophtera brumata) provides a genomic perspective on sexual dimorphism and phenology.</title>
        <authorList>
            <person name="Derks M.F."/>
            <person name="Smit S."/>
            <person name="Salis L."/>
            <person name="Schijlen E."/>
            <person name="Bossers A."/>
            <person name="Mateman C."/>
            <person name="Pijl A.S."/>
            <person name="de Ridder D."/>
            <person name="Groenen M.A."/>
            <person name="Visser M.E."/>
            <person name="Megens H.J."/>
        </authorList>
    </citation>
    <scope>NUCLEOTIDE SEQUENCE [LARGE SCALE GENOMIC DNA]</scope>
    <source>
        <strain evidence="16">WM2013NL</strain>
        <tissue evidence="16">Head and thorax</tissue>
    </source>
</reference>
<dbReference type="Gene3D" id="3.30.160.60">
    <property type="entry name" value="Classic Zinc Finger"/>
    <property type="match status" value="7"/>
</dbReference>
<evidence type="ECO:0000256" key="7">
    <source>
        <dbReference type="ARBA" id="ARBA00023015"/>
    </source>
</evidence>
<feature type="binding site" evidence="12">
    <location>
        <position position="59"/>
    </location>
    <ligand>
        <name>Zn(2+)</name>
        <dbReference type="ChEBI" id="CHEBI:29105"/>
    </ligand>
</feature>
<dbReference type="EMBL" id="JTDY01001068">
    <property type="protein sequence ID" value="KOB74974.1"/>
    <property type="molecule type" value="Genomic_DNA"/>
</dbReference>
<protein>
    <submittedName>
        <fullName evidence="16">Uncharacterized protein</fullName>
    </submittedName>
</protein>
<evidence type="ECO:0000256" key="5">
    <source>
        <dbReference type="ARBA" id="ARBA00022771"/>
    </source>
</evidence>
<dbReference type="GO" id="GO:0001228">
    <property type="term" value="F:DNA-binding transcription activator activity, RNA polymerase II-specific"/>
    <property type="evidence" value="ECO:0007669"/>
    <property type="project" value="TreeGrafter"/>
</dbReference>
<dbReference type="FunFam" id="3.30.160.60:FF:000145">
    <property type="entry name" value="Zinc finger protein 574"/>
    <property type="match status" value="1"/>
</dbReference>
<feature type="domain" description="ZAD" evidence="15">
    <location>
        <begin position="6"/>
        <end position="83"/>
    </location>
</feature>
<feature type="region of interest" description="Disordered" evidence="13">
    <location>
        <begin position="440"/>
        <end position="463"/>
    </location>
</feature>
<evidence type="ECO:0000256" key="1">
    <source>
        <dbReference type="ARBA" id="ARBA00004123"/>
    </source>
</evidence>
<feature type="domain" description="C2H2-type" evidence="14">
    <location>
        <begin position="392"/>
        <end position="419"/>
    </location>
</feature>
<evidence type="ECO:0000256" key="2">
    <source>
        <dbReference type="ARBA" id="ARBA00006991"/>
    </source>
</evidence>
<dbReference type="InterPro" id="IPR036236">
    <property type="entry name" value="Znf_C2H2_sf"/>
</dbReference>
<evidence type="ECO:0000256" key="6">
    <source>
        <dbReference type="ARBA" id="ARBA00022833"/>
    </source>
</evidence>
<dbReference type="SMART" id="SM00868">
    <property type="entry name" value="zf-AD"/>
    <property type="match status" value="1"/>
</dbReference>
<feature type="domain" description="C2H2-type" evidence="14">
    <location>
        <begin position="420"/>
        <end position="448"/>
    </location>
</feature>
<feature type="domain" description="C2H2-type" evidence="14">
    <location>
        <begin position="212"/>
        <end position="239"/>
    </location>
</feature>
<evidence type="ECO:0000256" key="12">
    <source>
        <dbReference type="PROSITE-ProRule" id="PRU01263"/>
    </source>
</evidence>
<feature type="domain" description="C2H2-type" evidence="14">
    <location>
        <begin position="336"/>
        <end position="363"/>
    </location>
</feature>
<dbReference type="STRING" id="104452.A0A0L7LHY3"/>
<sequence>MNSGNIYCRLCAEMKPSNKQVDLQWDSVKCGEIIEKLARINYTIEFIDDKLPSSVCLDCICSLNKCFDFVVNIDRAQSFLNDLFYLQSVKQEADSDDEFPGDDIETNDVLIKTESDKVGYEEPKKVKTPGKITKSGSLDSIPLSQLKQTWANYSWLCTHCETLFPTIDELHTHSMAVHSSCNPYRCIDCKVRKECLDKFVIHVQRHRKHLKYSCFKCLKKFKTIPLARKHSRVHSNKEFSCLGCNTNFMNSDELKLHKGTYLKVKYLRDLPRMLVGKGLTCIDCSKTFKSRNSLNTHLLTHTDRKREQICEVCGKCFFQKHNLACHMLMHSDDRPHKCQICKLGFKTGNQLRQHIGVHNNDKPFSCDQCGRCFRLLKQLKNHSIIHTDSLPYQCAHCEKRFRFKTILNNHVRLHTGVKPYACEACHRDFSNWSNYNKHMKRKHNHDTSKKKHTPEGLYPIDPSTGEVVIHKETKQVQEWKRQMLQGRRPGRPEM</sequence>
<proteinExistence type="inferred from homology"/>
<keyword evidence="3 12" id="KW-0479">Metal-binding</keyword>
<dbReference type="InterPro" id="IPR012934">
    <property type="entry name" value="Znf_AD"/>
</dbReference>
<evidence type="ECO:0000256" key="13">
    <source>
        <dbReference type="SAM" id="MobiDB-lite"/>
    </source>
</evidence>
<accession>A0A0L7LHY3</accession>
<comment type="similarity">
    <text evidence="2">Belongs to the krueppel C2H2-type zinc-finger protein family.</text>
</comment>
<keyword evidence="7" id="KW-0805">Transcription regulation</keyword>
<evidence type="ECO:0000259" key="15">
    <source>
        <dbReference type="PROSITE" id="PS51915"/>
    </source>
</evidence>